<accession>A0A3M7PCN5</accession>
<comment type="caution">
    <text evidence="1">The sequence shown here is derived from an EMBL/GenBank/DDBJ whole genome shotgun (WGS) entry which is preliminary data.</text>
</comment>
<dbReference type="Proteomes" id="UP000276133">
    <property type="component" value="Unassembled WGS sequence"/>
</dbReference>
<gene>
    <name evidence="1" type="ORF">BpHYR1_015748</name>
</gene>
<dbReference type="AlphaFoldDB" id="A0A3M7PCN5"/>
<reference evidence="1 2" key="1">
    <citation type="journal article" date="2018" name="Sci. Rep.">
        <title>Genomic signatures of local adaptation to the degree of environmental predictability in rotifers.</title>
        <authorList>
            <person name="Franch-Gras L."/>
            <person name="Hahn C."/>
            <person name="Garcia-Roger E.M."/>
            <person name="Carmona M.J."/>
            <person name="Serra M."/>
            <person name="Gomez A."/>
        </authorList>
    </citation>
    <scope>NUCLEOTIDE SEQUENCE [LARGE SCALE GENOMIC DNA]</scope>
    <source>
        <strain evidence="1">HYR1</strain>
    </source>
</reference>
<keyword evidence="2" id="KW-1185">Reference proteome</keyword>
<name>A0A3M7PCN5_BRAPC</name>
<dbReference type="EMBL" id="REGN01011886">
    <property type="protein sequence ID" value="RMZ96808.1"/>
    <property type="molecule type" value="Genomic_DNA"/>
</dbReference>
<evidence type="ECO:0000313" key="2">
    <source>
        <dbReference type="Proteomes" id="UP000276133"/>
    </source>
</evidence>
<sequence>MSDFYCQLLNFFQQVNNHEQIESSESVRLNPDDQTLVDAEELPYQHILKGQNLSNVFVVFYICGNFTE</sequence>
<protein>
    <submittedName>
        <fullName evidence="1">Uncharacterized protein</fullName>
    </submittedName>
</protein>
<evidence type="ECO:0000313" key="1">
    <source>
        <dbReference type="EMBL" id="RMZ96808.1"/>
    </source>
</evidence>
<organism evidence="1 2">
    <name type="scientific">Brachionus plicatilis</name>
    <name type="common">Marine rotifer</name>
    <name type="synonym">Brachionus muelleri</name>
    <dbReference type="NCBI Taxonomy" id="10195"/>
    <lineage>
        <taxon>Eukaryota</taxon>
        <taxon>Metazoa</taxon>
        <taxon>Spiralia</taxon>
        <taxon>Gnathifera</taxon>
        <taxon>Rotifera</taxon>
        <taxon>Eurotatoria</taxon>
        <taxon>Monogononta</taxon>
        <taxon>Pseudotrocha</taxon>
        <taxon>Ploima</taxon>
        <taxon>Brachionidae</taxon>
        <taxon>Brachionus</taxon>
    </lineage>
</organism>
<proteinExistence type="predicted"/>